<evidence type="ECO:0000313" key="6">
    <source>
        <dbReference type="EMBL" id="KAJ8942842.1"/>
    </source>
</evidence>
<evidence type="ECO:0000256" key="1">
    <source>
        <dbReference type="ARBA" id="ARBA00022723"/>
    </source>
</evidence>
<dbReference type="InterPro" id="IPR011011">
    <property type="entry name" value="Znf_FYVE_PHD"/>
</dbReference>
<dbReference type="InterPro" id="IPR019786">
    <property type="entry name" value="Zinc_finger_PHD-type_CS"/>
</dbReference>
<dbReference type="PROSITE" id="PS01359">
    <property type="entry name" value="ZF_PHD_1"/>
    <property type="match status" value="1"/>
</dbReference>
<evidence type="ECO:0000259" key="5">
    <source>
        <dbReference type="PROSITE" id="PS50016"/>
    </source>
</evidence>
<evidence type="ECO:0000256" key="3">
    <source>
        <dbReference type="ARBA" id="ARBA00022833"/>
    </source>
</evidence>
<dbReference type="PROSITE" id="PS50016">
    <property type="entry name" value="ZF_PHD_2"/>
    <property type="match status" value="1"/>
</dbReference>
<name>A0AAV8XUQ1_9CUCU</name>
<comment type="caution">
    <text evidence="6">The sequence shown here is derived from an EMBL/GenBank/DDBJ whole genome shotgun (WGS) entry which is preliminary data.</text>
</comment>
<dbReference type="InterPro" id="IPR019787">
    <property type="entry name" value="Znf_PHD-finger"/>
</dbReference>
<dbReference type="Gene3D" id="3.30.40.10">
    <property type="entry name" value="Zinc/RING finger domain, C3HC4 (zinc finger)"/>
    <property type="match status" value="1"/>
</dbReference>
<dbReference type="AlphaFoldDB" id="A0AAV8XUQ1"/>
<keyword evidence="3" id="KW-0862">Zinc</keyword>
<sequence length="67" mass="7722">MKKQNTKTSDKIPCANCNEELNSDTDDDDKKNIGCDFCDKWYHKKCTNLIGTPYHIAAIQDYKCDKC</sequence>
<dbReference type="SUPFAM" id="SSF57903">
    <property type="entry name" value="FYVE/PHD zinc finger"/>
    <property type="match status" value="1"/>
</dbReference>
<proteinExistence type="predicted"/>
<protein>
    <recommendedName>
        <fullName evidence="5">PHD-type domain-containing protein</fullName>
    </recommendedName>
</protein>
<reference evidence="6" key="1">
    <citation type="journal article" date="2023" name="Insect Mol. Biol.">
        <title>Genome sequencing provides insights into the evolution of gene families encoding plant cell wall-degrading enzymes in longhorned beetles.</title>
        <authorList>
            <person name="Shin N.R."/>
            <person name="Okamura Y."/>
            <person name="Kirsch R."/>
            <person name="Pauchet Y."/>
        </authorList>
    </citation>
    <scope>NUCLEOTIDE SEQUENCE</scope>
    <source>
        <strain evidence="6">RBIC_L_NR</strain>
    </source>
</reference>
<keyword evidence="1" id="KW-0479">Metal-binding</keyword>
<accession>A0AAV8XUQ1</accession>
<organism evidence="6 7">
    <name type="scientific">Rhamnusium bicolor</name>
    <dbReference type="NCBI Taxonomy" id="1586634"/>
    <lineage>
        <taxon>Eukaryota</taxon>
        <taxon>Metazoa</taxon>
        <taxon>Ecdysozoa</taxon>
        <taxon>Arthropoda</taxon>
        <taxon>Hexapoda</taxon>
        <taxon>Insecta</taxon>
        <taxon>Pterygota</taxon>
        <taxon>Neoptera</taxon>
        <taxon>Endopterygota</taxon>
        <taxon>Coleoptera</taxon>
        <taxon>Polyphaga</taxon>
        <taxon>Cucujiformia</taxon>
        <taxon>Chrysomeloidea</taxon>
        <taxon>Cerambycidae</taxon>
        <taxon>Lepturinae</taxon>
        <taxon>Rhagiini</taxon>
        <taxon>Rhamnusium</taxon>
    </lineage>
</organism>
<dbReference type="GO" id="GO:0008270">
    <property type="term" value="F:zinc ion binding"/>
    <property type="evidence" value="ECO:0007669"/>
    <property type="project" value="UniProtKB-KW"/>
</dbReference>
<keyword evidence="7" id="KW-1185">Reference proteome</keyword>
<dbReference type="EMBL" id="JANEYF010002734">
    <property type="protein sequence ID" value="KAJ8942842.1"/>
    <property type="molecule type" value="Genomic_DNA"/>
</dbReference>
<evidence type="ECO:0000313" key="7">
    <source>
        <dbReference type="Proteomes" id="UP001162156"/>
    </source>
</evidence>
<dbReference type="Pfam" id="PF00628">
    <property type="entry name" value="PHD"/>
    <property type="match status" value="1"/>
</dbReference>
<dbReference type="Proteomes" id="UP001162156">
    <property type="component" value="Unassembled WGS sequence"/>
</dbReference>
<evidence type="ECO:0000256" key="2">
    <source>
        <dbReference type="ARBA" id="ARBA00022771"/>
    </source>
</evidence>
<feature type="domain" description="PHD-type" evidence="5">
    <location>
        <begin position="11"/>
        <end position="67"/>
    </location>
</feature>
<evidence type="ECO:0000256" key="4">
    <source>
        <dbReference type="PROSITE-ProRule" id="PRU00146"/>
    </source>
</evidence>
<dbReference type="InterPro" id="IPR013083">
    <property type="entry name" value="Znf_RING/FYVE/PHD"/>
</dbReference>
<keyword evidence="2 4" id="KW-0863">Zinc-finger</keyword>
<gene>
    <name evidence="6" type="ORF">NQ314_009904</name>
</gene>